<dbReference type="HOGENOM" id="CLU_145056_0_0_1"/>
<reference evidence="2" key="2">
    <citation type="submission" date="2018-04" db="EMBL/GenBank/DDBJ databases">
        <title>OnivRS2 (Oryza nivara Reference Sequence Version 2).</title>
        <authorList>
            <person name="Zhang J."/>
            <person name="Kudrna D."/>
            <person name="Lee S."/>
            <person name="Talag J."/>
            <person name="Rajasekar S."/>
            <person name="Welchert J."/>
            <person name="Hsing Y.-I."/>
            <person name="Wing R.A."/>
        </authorList>
    </citation>
    <scope>NUCLEOTIDE SEQUENCE [LARGE SCALE GENOMIC DNA]</scope>
    <source>
        <strain evidence="2">SL10</strain>
    </source>
</reference>
<accession>A0A0E0HP65</accession>
<feature type="compositionally biased region" description="Pro residues" evidence="1">
    <location>
        <begin position="37"/>
        <end position="49"/>
    </location>
</feature>
<evidence type="ECO:0000313" key="3">
    <source>
        <dbReference type="Proteomes" id="UP000006591"/>
    </source>
</evidence>
<dbReference type="Gramene" id="ONIVA06G13050.1">
    <property type="protein sequence ID" value="ONIVA06G13050.1"/>
    <property type="gene ID" value="ONIVA06G13050"/>
</dbReference>
<sequence>MGFSPWAVKKGLLCGRTHSGRSSATGSAATARRRLAPPSPPPLPPPPLPPRRDPPSLSRSPSASADAPSFPSRSCHPVRRRVVRLHQLSVLRLPVKIRHRAAVLRHLHLLFEIHSTVQPFLCKSVSATKSDSEVLVVRSDWEVGQSMACSRLESTR</sequence>
<reference evidence="2" key="1">
    <citation type="submission" date="2015-04" db="UniProtKB">
        <authorList>
            <consortium name="EnsemblPlants"/>
        </authorList>
    </citation>
    <scope>IDENTIFICATION</scope>
    <source>
        <strain evidence="2">SL10</strain>
    </source>
</reference>
<feature type="compositionally biased region" description="Low complexity" evidence="1">
    <location>
        <begin position="55"/>
        <end position="74"/>
    </location>
</feature>
<protein>
    <submittedName>
        <fullName evidence="2">Uncharacterized protein</fullName>
    </submittedName>
</protein>
<evidence type="ECO:0000256" key="1">
    <source>
        <dbReference type="SAM" id="MobiDB-lite"/>
    </source>
</evidence>
<organism evidence="2">
    <name type="scientific">Oryza nivara</name>
    <name type="common">Indian wild rice</name>
    <name type="synonym">Oryza sativa f. spontanea</name>
    <dbReference type="NCBI Taxonomy" id="4536"/>
    <lineage>
        <taxon>Eukaryota</taxon>
        <taxon>Viridiplantae</taxon>
        <taxon>Streptophyta</taxon>
        <taxon>Embryophyta</taxon>
        <taxon>Tracheophyta</taxon>
        <taxon>Spermatophyta</taxon>
        <taxon>Magnoliopsida</taxon>
        <taxon>Liliopsida</taxon>
        <taxon>Poales</taxon>
        <taxon>Poaceae</taxon>
        <taxon>BOP clade</taxon>
        <taxon>Oryzoideae</taxon>
        <taxon>Oryzeae</taxon>
        <taxon>Oryzinae</taxon>
        <taxon>Oryza</taxon>
    </lineage>
</organism>
<dbReference type="Proteomes" id="UP000006591">
    <property type="component" value="Chromosome 6"/>
</dbReference>
<keyword evidence="3" id="KW-1185">Reference proteome</keyword>
<dbReference type="AlphaFoldDB" id="A0A0E0HP65"/>
<proteinExistence type="predicted"/>
<feature type="region of interest" description="Disordered" evidence="1">
    <location>
        <begin position="14"/>
        <end position="74"/>
    </location>
</feature>
<dbReference type="EnsemblPlants" id="ONIVA06G13050.1">
    <property type="protein sequence ID" value="ONIVA06G13050.1"/>
    <property type="gene ID" value="ONIVA06G13050"/>
</dbReference>
<evidence type="ECO:0000313" key="2">
    <source>
        <dbReference type="EnsemblPlants" id="ONIVA06G13050.1"/>
    </source>
</evidence>
<name>A0A0E0HP65_ORYNI</name>
<dbReference type="OMA" id="ATKLCMA"/>
<feature type="compositionally biased region" description="Low complexity" evidence="1">
    <location>
        <begin position="15"/>
        <end position="30"/>
    </location>
</feature>